<evidence type="ECO:0000313" key="2">
    <source>
        <dbReference type="EMBL" id="OHT44862.1"/>
    </source>
</evidence>
<accession>A0A1S1J2K7</accession>
<feature type="transmembrane region" description="Helical" evidence="1">
    <location>
        <begin position="127"/>
        <end position="145"/>
    </location>
</feature>
<evidence type="ECO:0000313" key="3">
    <source>
        <dbReference type="EMBL" id="OXB14876.1"/>
    </source>
</evidence>
<evidence type="ECO:0000256" key="1">
    <source>
        <dbReference type="SAM" id="Phobius"/>
    </source>
</evidence>
<keyword evidence="1" id="KW-1133">Transmembrane helix</keyword>
<name>A0A1S1J2K7_9FLAO</name>
<feature type="transmembrane region" description="Helical" evidence="1">
    <location>
        <begin position="100"/>
        <end position="121"/>
    </location>
</feature>
<feature type="transmembrane region" description="Helical" evidence="1">
    <location>
        <begin position="189"/>
        <end position="205"/>
    </location>
</feature>
<dbReference type="EMBL" id="MUHG01000035">
    <property type="protein sequence ID" value="OXB14876.1"/>
    <property type="molecule type" value="Genomic_DNA"/>
</dbReference>
<dbReference type="STRING" id="1278819.BHE19_09075"/>
<protein>
    <submittedName>
        <fullName evidence="2">DUF2306 domain-containing protein</fullName>
    </submittedName>
</protein>
<comment type="caution">
    <text evidence="2">The sequence shown here is derived from an EMBL/GenBank/DDBJ whole genome shotgun (WGS) entry which is preliminary data.</text>
</comment>
<dbReference type="OrthoDB" id="1162022at2"/>
<dbReference type="EMBL" id="MIKE01000023">
    <property type="protein sequence ID" value="OHT44862.1"/>
    <property type="molecule type" value="Genomic_DNA"/>
</dbReference>
<evidence type="ECO:0000313" key="5">
    <source>
        <dbReference type="Proteomes" id="UP000198319"/>
    </source>
</evidence>
<gene>
    <name evidence="3" type="ORF">B0A71_21280</name>
    <name evidence="2" type="ORF">BHE19_09075</name>
</gene>
<dbReference type="Proteomes" id="UP000198319">
    <property type="component" value="Unassembled WGS sequence"/>
</dbReference>
<proteinExistence type="predicted"/>
<feature type="transmembrane region" description="Helical" evidence="1">
    <location>
        <begin position="166"/>
        <end position="183"/>
    </location>
</feature>
<feature type="transmembrane region" description="Helical" evidence="1">
    <location>
        <begin position="44"/>
        <end position="63"/>
    </location>
</feature>
<reference evidence="2" key="2">
    <citation type="submission" date="2016-09" db="EMBL/GenBank/DDBJ databases">
        <authorList>
            <person name="Capua I."/>
            <person name="De Benedictis P."/>
            <person name="Joannis T."/>
            <person name="Lombin L.H."/>
            <person name="Cattoli G."/>
        </authorList>
    </citation>
    <scope>NUCLEOTIDE SEQUENCE [LARGE SCALE GENOMIC DNA]</scope>
    <source>
        <strain evidence="2">MSU</strain>
    </source>
</reference>
<dbReference type="Proteomes" id="UP000180252">
    <property type="component" value="Unassembled WGS sequence"/>
</dbReference>
<feature type="transmembrane region" description="Helical" evidence="1">
    <location>
        <begin position="69"/>
        <end position="88"/>
    </location>
</feature>
<dbReference type="RefSeq" id="WP_070907216.1">
    <property type="nucleotide sequence ID" value="NZ_MIKE01000023.1"/>
</dbReference>
<keyword evidence="5" id="KW-1185">Reference proteome</keyword>
<feature type="transmembrane region" description="Helical" evidence="1">
    <location>
        <begin position="6"/>
        <end position="23"/>
    </location>
</feature>
<sequence length="219" mass="24764">MEKEQLIQILIYFHALFGGIALLSGSISLVSKKGKSIHKKSGKLFYYTMLLSALTALIISSLPKHESSFLFSIGLFSSYFTITGYRALQFKNKNINLKTDKIISGIMIITGILMILYNPLINQKINIVLTVLGLVGLLFSTRDFLLFQNKTNLQKVWLKLHLGKMIGGYISATTAFIVVNQFIPNIYGWFIPGTIGGFYIVYWIRKLNKKQNQAKINLE</sequence>
<dbReference type="Pfam" id="PF10067">
    <property type="entry name" value="DUF2306"/>
    <property type="match status" value="1"/>
</dbReference>
<evidence type="ECO:0000313" key="4">
    <source>
        <dbReference type="Proteomes" id="UP000180252"/>
    </source>
</evidence>
<keyword evidence="1" id="KW-0472">Membrane</keyword>
<reference evidence="4" key="1">
    <citation type="submission" date="2016-09" db="EMBL/GenBank/DDBJ databases">
        <authorList>
            <person name="Chen S."/>
            <person name="Walker E."/>
        </authorList>
    </citation>
    <scope>NUCLEOTIDE SEQUENCE [LARGE SCALE GENOMIC DNA]</scope>
    <source>
        <strain evidence="4">MSU</strain>
    </source>
</reference>
<reference evidence="3 5" key="3">
    <citation type="submission" date="2016-11" db="EMBL/GenBank/DDBJ databases">
        <title>Whole genomes of Flavobacteriaceae.</title>
        <authorList>
            <person name="Stine C."/>
            <person name="Li C."/>
            <person name="Tadesse D."/>
        </authorList>
    </citation>
    <scope>NUCLEOTIDE SEQUENCE [LARGE SCALE GENOMIC DNA]</scope>
    <source>
        <strain evidence="3 5">ATCC BAA-2541</strain>
    </source>
</reference>
<keyword evidence="1" id="KW-0812">Transmembrane</keyword>
<dbReference type="AlphaFoldDB" id="A0A1S1J2K7"/>
<organism evidence="2 4">
    <name type="scientific">Flavobacterium tructae</name>
    <dbReference type="NCBI Taxonomy" id="1114873"/>
    <lineage>
        <taxon>Bacteria</taxon>
        <taxon>Pseudomonadati</taxon>
        <taxon>Bacteroidota</taxon>
        <taxon>Flavobacteriia</taxon>
        <taxon>Flavobacteriales</taxon>
        <taxon>Flavobacteriaceae</taxon>
        <taxon>Flavobacterium</taxon>
    </lineage>
</organism>
<dbReference type="InterPro" id="IPR018750">
    <property type="entry name" value="DUF2306_membrane"/>
</dbReference>